<feature type="binding site" evidence="7">
    <location>
        <position position="90"/>
    </location>
    <ligand>
        <name>substrate</name>
    </ligand>
</feature>
<dbReference type="Pfam" id="PF02056">
    <property type="entry name" value="Glyco_hydro_4"/>
    <property type="match status" value="1"/>
</dbReference>
<keyword evidence="5 8" id="KW-0464">Manganese</keyword>
<evidence type="ECO:0000256" key="9">
    <source>
        <dbReference type="PIRSR" id="PIRSR601088-4"/>
    </source>
</evidence>
<sequence>MKLTVLGGGGVRAPYLARTLALQATDLALTEICLMDSNEEKLTIYGGLAQAIVEKINPRVTICLTTDPNIALKDANYVITTLRVGGDSGRVFDERLAQKYNILGQETTGIGGFAMSLRSIPVLKQYLELARQVSAKDVLFFNFTNPSGLVTQALINAGYDNVYGICDGPASFMREMAHLLNVDVMRFSATCYGLNHLSFYRDFTVDAQDVTEQVLSHQQLFKETEMKLFDRATIDFLKQELPNEYLYFYFNHHAIIHSISRHGYARGELIQDINMRMLADLKQHHAASIEERFAIFSTYLLERENSYFAIESNGRRDNHYNALNLEAFLAAPDTGGYSGIALNIIRGLQKKTAWPMTILVKNNDSIRGLQPDDVIEITCDMRDGQIIPRRVEEMPDYQMHIIKTIKHFENLTIHAIENRCKQSAIRALMIHPLINDFAVATQILDELLNEYQDYTGEWR</sequence>
<dbReference type="Pfam" id="PF11975">
    <property type="entry name" value="Glyco_hydro_4C"/>
    <property type="match status" value="1"/>
</dbReference>
<dbReference type="GO" id="GO:0046872">
    <property type="term" value="F:metal ion binding"/>
    <property type="evidence" value="ECO:0007669"/>
    <property type="project" value="UniProtKB-KW"/>
</dbReference>
<feature type="domain" description="Glycosyl hydrolase family 4 C-terminal" evidence="11">
    <location>
        <begin position="191"/>
        <end position="434"/>
    </location>
</feature>
<dbReference type="GO" id="GO:0016616">
    <property type="term" value="F:oxidoreductase activity, acting on the CH-OH group of donors, NAD or NADP as acceptor"/>
    <property type="evidence" value="ECO:0007669"/>
    <property type="project" value="InterPro"/>
</dbReference>
<gene>
    <name evidence="12" type="ORF">GY169_16520</name>
</gene>
<feature type="binding site" evidence="7">
    <location>
        <position position="145"/>
    </location>
    <ligand>
        <name>substrate</name>
    </ligand>
</feature>
<evidence type="ECO:0000256" key="4">
    <source>
        <dbReference type="ARBA" id="ARBA00023027"/>
    </source>
</evidence>
<dbReference type="PANTHER" id="PTHR32092">
    <property type="entry name" value="6-PHOSPHO-BETA-GLUCOSIDASE-RELATED"/>
    <property type="match status" value="1"/>
</dbReference>
<keyword evidence="4 10" id="KW-0520">NAD</keyword>
<evidence type="ECO:0000256" key="1">
    <source>
        <dbReference type="ARBA" id="ARBA00010141"/>
    </source>
</evidence>
<evidence type="ECO:0000256" key="5">
    <source>
        <dbReference type="ARBA" id="ARBA00023211"/>
    </source>
</evidence>
<dbReference type="EMBL" id="CP050321">
    <property type="protein sequence ID" value="QIR28318.1"/>
    <property type="molecule type" value="Genomic_DNA"/>
</dbReference>
<dbReference type="PANTHER" id="PTHR32092:SF5">
    <property type="entry name" value="6-PHOSPHO-BETA-GLUCOSIDASE"/>
    <property type="match status" value="1"/>
</dbReference>
<dbReference type="PRINTS" id="PR00732">
    <property type="entry name" value="GLHYDRLASE4"/>
</dbReference>
<name>A0A6G9RNL0_9ENTR</name>
<evidence type="ECO:0000313" key="12">
    <source>
        <dbReference type="EMBL" id="QIR28318.1"/>
    </source>
</evidence>
<feature type="site" description="Increases basicity of active site Tyr" evidence="9">
    <location>
        <position position="106"/>
    </location>
</feature>
<evidence type="ECO:0000256" key="6">
    <source>
        <dbReference type="ARBA" id="ARBA00023295"/>
    </source>
</evidence>
<keyword evidence="8" id="KW-0408">Iron</keyword>
<evidence type="ECO:0000256" key="10">
    <source>
        <dbReference type="RuleBase" id="RU361152"/>
    </source>
</evidence>
<dbReference type="Proteomes" id="UP000503580">
    <property type="component" value="Chromosome"/>
</dbReference>
<dbReference type="InterPro" id="IPR001088">
    <property type="entry name" value="Glyco_hydro_4"/>
</dbReference>
<keyword evidence="8" id="KW-0170">Cobalt</keyword>
<dbReference type="InterPro" id="IPR036291">
    <property type="entry name" value="NAD(P)-bd_dom_sf"/>
</dbReference>
<keyword evidence="2 8" id="KW-0479">Metal-binding</keyword>
<dbReference type="AlphaFoldDB" id="A0A6G9RNL0"/>
<evidence type="ECO:0000256" key="8">
    <source>
        <dbReference type="PIRSR" id="PIRSR601088-3"/>
    </source>
</evidence>
<evidence type="ECO:0000259" key="11">
    <source>
        <dbReference type="Pfam" id="PF11975"/>
    </source>
</evidence>
<feature type="binding site" evidence="8">
    <location>
        <position position="166"/>
    </location>
    <ligand>
        <name>Mn(2+)</name>
        <dbReference type="ChEBI" id="CHEBI:29035"/>
    </ligand>
</feature>
<dbReference type="SUPFAM" id="SSF56327">
    <property type="entry name" value="LDH C-terminal domain-like"/>
    <property type="match status" value="1"/>
</dbReference>
<keyword evidence="6 10" id="KW-0326">Glycosidase</keyword>
<evidence type="ECO:0000256" key="2">
    <source>
        <dbReference type="ARBA" id="ARBA00022723"/>
    </source>
</evidence>
<organism evidence="12 13">
    <name type="scientific">Kluyvera genomosp. 3</name>
    <dbReference type="NCBI Taxonomy" id="2774055"/>
    <lineage>
        <taxon>Bacteria</taxon>
        <taxon>Pseudomonadati</taxon>
        <taxon>Pseudomonadota</taxon>
        <taxon>Gammaproteobacteria</taxon>
        <taxon>Enterobacterales</taxon>
        <taxon>Enterobacteriaceae</taxon>
        <taxon>Kluyvera</taxon>
    </lineage>
</organism>
<comment type="cofactor">
    <cofactor evidence="10">
        <name>NAD(+)</name>
        <dbReference type="ChEBI" id="CHEBI:57540"/>
    </cofactor>
    <text evidence="10">Binds 1 NAD(+) per subunit.</text>
</comment>
<dbReference type="SUPFAM" id="SSF51735">
    <property type="entry name" value="NAD(P)-binding Rossmann-fold domains"/>
    <property type="match status" value="1"/>
</dbReference>
<evidence type="ECO:0000256" key="7">
    <source>
        <dbReference type="PIRSR" id="PIRSR601088-2"/>
    </source>
</evidence>
<proteinExistence type="inferred from homology"/>
<keyword evidence="3 10" id="KW-0378">Hydrolase</keyword>
<comment type="similarity">
    <text evidence="1 10">Belongs to the glycosyl hydrolase 4 family.</text>
</comment>
<evidence type="ECO:0000256" key="3">
    <source>
        <dbReference type="ARBA" id="ARBA00022801"/>
    </source>
</evidence>
<dbReference type="InterPro" id="IPR015955">
    <property type="entry name" value="Lactate_DH/Glyco_Ohase_4_C"/>
</dbReference>
<dbReference type="KEGG" id="kgn:GY169_16520"/>
<feature type="binding site" evidence="8">
    <location>
        <position position="196"/>
    </location>
    <ligand>
        <name>Mn(2+)</name>
        <dbReference type="ChEBI" id="CHEBI:29035"/>
    </ligand>
</feature>
<protein>
    <submittedName>
        <fullName evidence="12">Glycoside hydrolase</fullName>
    </submittedName>
</protein>
<dbReference type="RefSeq" id="WP_167576371.1">
    <property type="nucleotide sequence ID" value="NZ_CP050321.1"/>
</dbReference>
<keyword evidence="13" id="KW-1185">Reference proteome</keyword>
<evidence type="ECO:0000313" key="13">
    <source>
        <dbReference type="Proteomes" id="UP000503580"/>
    </source>
</evidence>
<dbReference type="Gene3D" id="3.90.110.10">
    <property type="entry name" value="Lactate dehydrogenase/glycoside hydrolase, family 4, C-terminal"/>
    <property type="match status" value="1"/>
</dbReference>
<accession>A0A6G9RNL0</accession>
<dbReference type="Gene3D" id="3.40.50.720">
    <property type="entry name" value="NAD(P)-binding Rossmann-like Domain"/>
    <property type="match status" value="1"/>
</dbReference>
<dbReference type="GO" id="GO:0005975">
    <property type="term" value="P:carbohydrate metabolic process"/>
    <property type="evidence" value="ECO:0007669"/>
    <property type="project" value="InterPro"/>
</dbReference>
<dbReference type="GO" id="GO:0004553">
    <property type="term" value="F:hydrolase activity, hydrolyzing O-glycosyl compounds"/>
    <property type="evidence" value="ECO:0007669"/>
    <property type="project" value="InterPro"/>
</dbReference>
<reference evidence="12 13" key="1">
    <citation type="submission" date="2020-02" db="EMBL/GenBank/DDBJ databases">
        <title>Whole genome PO2S7.</title>
        <authorList>
            <person name="Singha K.M."/>
        </authorList>
    </citation>
    <scope>NUCLEOTIDE SEQUENCE [LARGE SCALE GENOMIC DNA]</scope>
    <source>
        <strain evidence="12 13">PO2S7</strain>
    </source>
</reference>
<keyword evidence="8" id="KW-0533">Nickel</keyword>
<dbReference type="InterPro" id="IPR022616">
    <property type="entry name" value="Glyco_hydro_4_C"/>
</dbReference>